<name>A0AB35FXW7_LEUGE</name>
<feature type="domain" description="HTH cro/C1-type" evidence="1">
    <location>
        <begin position="7"/>
        <end position="61"/>
    </location>
</feature>
<protein>
    <submittedName>
        <fullName evidence="2">Helix-turn-helix transcriptional regulator</fullName>
    </submittedName>
</protein>
<reference evidence="2" key="1">
    <citation type="submission" date="2021-05" db="EMBL/GenBank/DDBJ databases">
        <title>Pangenome of Leuconostoc gelidum warrants species status for Leuconostoc gelidum subsp. gasicomitatum.</title>
        <authorList>
            <person name="Johansson P."/>
            <person name="Sade E."/>
            <person name="Hultman J."/>
            <person name="Auvinen P."/>
            <person name="Bjorkroth J."/>
        </authorList>
    </citation>
    <scope>NUCLEOTIDE SEQUENCE</scope>
    <source>
        <strain evidence="2">C220d</strain>
    </source>
</reference>
<dbReference type="SMART" id="SM00530">
    <property type="entry name" value="HTH_XRE"/>
    <property type="match status" value="1"/>
</dbReference>
<dbReference type="RefSeq" id="WP_089896438.1">
    <property type="nucleotide sequence ID" value="NZ_JAHBFV010000006.1"/>
</dbReference>
<evidence type="ECO:0000259" key="1">
    <source>
        <dbReference type="PROSITE" id="PS50943"/>
    </source>
</evidence>
<dbReference type="EMBL" id="JAHBFV010000006">
    <property type="protein sequence ID" value="MBZ6015429.1"/>
    <property type="molecule type" value="Genomic_DNA"/>
</dbReference>
<evidence type="ECO:0000313" key="2">
    <source>
        <dbReference type="EMBL" id="MBZ6015429.1"/>
    </source>
</evidence>
<dbReference type="Proteomes" id="UP000727071">
    <property type="component" value="Unassembled WGS sequence"/>
</dbReference>
<dbReference type="Gene3D" id="1.10.260.40">
    <property type="entry name" value="lambda repressor-like DNA-binding domains"/>
    <property type="match status" value="1"/>
</dbReference>
<dbReference type="Pfam" id="PF01381">
    <property type="entry name" value="HTH_3"/>
    <property type="match status" value="1"/>
</dbReference>
<dbReference type="InterPro" id="IPR010982">
    <property type="entry name" value="Lambda_DNA-bd_dom_sf"/>
</dbReference>
<organism evidence="2 3">
    <name type="scientific">Leuconostoc gelidum subsp. gelidum</name>
    <dbReference type="NCBI Taxonomy" id="1607839"/>
    <lineage>
        <taxon>Bacteria</taxon>
        <taxon>Bacillati</taxon>
        <taxon>Bacillota</taxon>
        <taxon>Bacilli</taxon>
        <taxon>Lactobacillales</taxon>
        <taxon>Lactobacillaceae</taxon>
        <taxon>Leuconostoc</taxon>
        <taxon>Leuconostoc gelidum group</taxon>
    </lineage>
</organism>
<gene>
    <name evidence="2" type="ORF">KII88_02600</name>
</gene>
<dbReference type="AlphaFoldDB" id="A0AB35FXW7"/>
<comment type="caution">
    <text evidence="2">The sequence shown here is derived from an EMBL/GenBank/DDBJ whole genome shotgun (WGS) entry which is preliminary data.</text>
</comment>
<evidence type="ECO:0000313" key="3">
    <source>
        <dbReference type="Proteomes" id="UP000727071"/>
    </source>
</evidence>
<accession>A0AB35FXW7</accession>
<dbReference type="PROSITE" id="PS50943">
    <property type="entry name" value="HTH_CROC1"/>
    <property type="match status" value="1"/>
</dbReference>
<dbReference type="SUPFAM" id="SSF47413">
    <property type="entry name" value="lambda repressor-like DNA-binding domains"/>
    <property type="match status" value="1"/>
</dbReference>
<dbReference type="CDD" id="cd00093">
    <property type="entry name" value="HTH_XRE"/>
    <property type="match status" value="1"/>
</dbReference>
<proteinExistence type="predicted"/>
<dbReference type="GO" id="GO:0003677">
    <property type="term" value="F:DNA binding"/>
    <property type="evidence" value="ECO:0007669"/>
    <property type="project" value="InterPro"/>
</dbReference>
<dbReference type="InterPro" id="IPR001387">
    <property type="entry name" value="Cro/C1-type_HTH"/>
</dbReference>
<sequence>MNTKFDLKSARTRAGLTQKDVASKMKISINSYLKYEKGKLVFRVDQAWDFSKIVNIPFDQIIFFNPEYTSSVHLQPA</sequence>